<reference evidence="2 3" key="1">
    <citation type="submission" date="2024-02" db="EMBL/GenBank/DDBJ databases">
        <authorList>
            <person name="Vignale AGUSTIN F."/>
            <person name="Sosa J E."/>
            <person name="Modenutti C."/>
        </authorList>
    </citation>
    <scope>NUCLEOTIDE SEQUENCE [LARGE SCALE GENOMIC DNA]</scope>
</reference>
<organism evidence="2 3">
    <name type="scientific">Ilex paraguariensis</name>
    <name type="common">yerba mate</name>
    <dbReference type="NCBI Taxonomy" id="185542"/>
    <lineage>
        <taxon>Eukaryota</taxon>
        <taxon>Viridiplantae</taxon>
        <taxon>Streptophyta</taxon>
        <taxon>Embryophyta</taxon>
        <taxon>Tracheophyta</taxon>
        <taxon>Spermatophyta</taxon>
        <taxon>Magnoliopsida</taxon>
        <taxon>eudicotyledons</taxon>
        <taxon>Gunneridae</taxon>
        <taxon>Pentapetalae</taxon>
        <taxon>asterids</taxon>
        <taxon>campanulids</taxon>
        <taxon>Aquifoliales</taxon>
        <taxon>Aquifoliaceae</taxon>
        <taxon>Ilex</taxon>
    </lineage>
</organism>
<name>A0ABC8V1A3_9AQUA</name>
<dbReference type="Gene3D" id="2.180.10.10">
    <property type="entry name" value="RHS repeat-associated core"/>
    <property type="match status" value="1"/>
</dbReference>
<dbReference type="PANTHER" id="PTHR32305:SF15">
    <property type="entry name" value="PROTEIN RHSA-RELATED"/>
    <property type="match status" value="1"/>
</dbReference>
<protein>
    <submittedName>
        <fullName evidence="2">Uncharacterized protein</fullName>
    </submittedName>
</protein>
<comment type="caution">
    <text evidence="2">The sequence shown here is derived from an EMBL/GenBank/DDBJ whole genome shotgun (WGS) entry which is preliminary data.</text>
</comment>
<evidence type="ECO:0000256" key="1">
    <source>
        <dbReference type="SAM" id="MobiDB-lite"/>
    </source>
</evidence>
<gene>
    <name evidence="2" type="ORF">ILEXP_LOCUS57625</name>
</gene>
<dbReference type="InterPro" id="IPR050708">
    <property type="entry name" value="T6SS_VgrG/RHS"/>
</dbReference>
<keyword evidence="3" id="KW-1185">Reference proteome</keyword>
<dbReference type="NCBIfam" id="TIGR03696">
    <property type="entry name" value="Rhs_assc_core"/>
    <property type="match status" value="1"/>
</dbReference>
<evidence type="ECO:0000313" key="2">
    <source>
        <dbReference type="EMBL" id="CAK9187116.1"/>
    </source>
</evidence>
<accession>A0ABC8V1A3</accession>
<feature type="region of interest" description="Disordered" evidence="1">
    <location>
        <begin position="244"/>
        <end position="282"/>
    </location>
</feature>
<feature type="region of interest" description="Disordered" evidence="1">
    <location>
        <begin position="50"/>
        <end position="75"/>
    </location>
</feature>
<dbReference type="PANTHER" id="PTHR32305">
    <property type="match status" value="1"/>
</dbReference>
<dbReference type="AlphaFoldDB" id="A0ABC8V1A3"/>
<proteinExistence type="predicted"/>
<feature type="compositionally biased region" description="Polar residues" evidence="1">
    <location>
        <begin position="249"/>
        <end position="266"/>
    </location>
</feature>
<sequence>MGRFYAERHAHSLQPSAQAILGEQAEATRLLSGMQAKLQEQERQQRIAIPLPLRSTGHANGPDGPDRPGGLGREAGPLGQCAAGAIRLPGQHHDRETGLYYNRHRYYDPVVGIYANQDPIGECFAAWNSIEEVAEKNRMFIDLDGNSEDPSYEEILANGWDLFVSRIIEGPWFQNTKPRDIEPESLMQLLSPSPDEVMHMHPMLCFPIEGKGGQTWGVVATFDPQNRLSTFSLVHSGDWREAAPIPQPEQASSVPVETSTRRSLTCRSGARTPESGIWKGRLPAGHPQASMLAEAPHRFVFKRAGDAMADLGLAPFDEATVVWTWLRA</sequence>
<evidence type="ECO:0000313" key="3">
    <source>
        <dbReference type="Proteomes" id="UP001642360"/>
    </source>
</evidence>
<dbReference type="EMBL" id="CAUOFW020009834">
    <property type="protein sequence ID" value="CAK9187116.1"/>
    <property type="molecule type" value="Genomic_DNA"/>
</dbReference>
<dbReference type="InterPro" id="IPR022385">
    <property type="entry name" value="Rhs_assc_core"/>
</dbReference>
<dbReference type="Proteomes" id="UP001642360">
    <property type="component" value="Unassembled WGS sequence"/>
</dbReference>